<proteinExistence type="predicted"/>
<evidence type="ECO:0000313" key="3">
    <source>
        <dbReference type="Proteomes" id="UP000324748"/>
    </source>
</evidence>
<dbReference type="Gene3D" id="3.90.70.80">
    <property type="match status" value="1"/>
</dbReference>
<dbReference type="EMBL" id="VSWC01000042">
    <property type="protein sequence ID" value="KAA1103196.1"/>
    <property type="molecule type" value="Genomic_DNA"/>
</dbReference>
<evidence type="ECO:0000256" key="1">
    <source>
        <dbReference type="SAM" id="MobiDB-lite"/>
    </source>
</evidence>
<feature type="region of interest" description="Disordered" evidence="1">
    <location>
        <begin position="70"/>
        <end position="113"/>
    </location>
</feature>
<reference evidence="2 3" key="1">
    <citation type="submission" date="2019-05" db="EMBL/GenBank/DDBJ databases">
        <title>Emergence of the Ug99 lineage of the wheat stem rust pathogen through somatic hybridization.</title>
        <authorList>
            <person name="Li F."/>
            <person name="Upadhyaya N.M."/>
            <person name="Sperschneider J."/>
            <person name="Matny O."/>
            <person name="Nguyen-Phuc H."/>
            <person name="Mago R."/>
            <person name="Raley C."/>
            <person name="Miller M.E."/>
            <person name="Silverstein K.A.T."/>
            <person name="Henningsen E."/>
            <person name="Hirsch C.D."/>
            <person name="Visser B."/>
            <person name="Pretorius Z.A."/>
            <person name="Steffenson B.J."/>
            <person name="Schwessinger B."/>
            <person name="Dodds P.N."/>
            <person name="Figueroa M."/>
        </authorList>
    </citation>
    <scope>NUCLEOTIDE SEQUENCE [LARGE SCALE GENOMIC DNA]</scope>
    <source>
        <strain evidence="2">21-0</strain>
    </source>
</reference>
<protein>
    <submittedName>
        <fullName evidence="2">Uncharacterized protein</fullName>
    </submittedName>
</protein>
<accession>A0A5B0PQP8</accession>
<dbReference type="Proteomes" id="UP000324748">
    <property type="component" value="Unassembled WGS sequence"/>
</dbReference>
<organism evidence="2 3">
    <name type="scientific">Puccinia graminis f. sp. tritici</name>
    <dbReference type="NCBI Taxonomy" id="56615"/>
    <lineage>
        <taxon>Eukaryota</taxon>
        <taxon>Fungi</taxon>
        <taxon>Dikarya</taxon>
        <taxon>Basidiomycota</taxon>
        <taxon>Pucciniomycotina</taxon>
        <taxon>Pucciniomycetes</taxon>
        <taxon>Pucciniales</taxon>
        <taxon>Pucciniaceae</taxon>
        <taxon>Puccinia</taxon>
    </lineage>
</organism>
<keyword evidence="3" id="KW-1185">Reference proteome</keyword>
<dbReference type="AlphaFoldDB" id="A0A5B0PQP8"/>
<comment type="caution">
    <text evidence="2">The sequence shown here is derived from an EMBL/GenBank/DDBJ whole genome shotgun (WGS) entry which is preliminary data.</text>
</comment>
<sequence length="325" mass="36621">MSAKKANTPVLRHPRAKSHNPLSIKMASLMCFTWLILGAVLVEGMEIISSGSSATRTTFGGSRIAKEAGPEELASSLAQKANPVSLKNPIEEGGSLGRGERSETLKPLPTPSGFTRWTGRAKESFYKMMDRITESLKRLFPKKDPPKEAISGLHLSPMKSYKRSEGFVQTKNFIKEDEKNLFRALAHLQYQDQEKFALIENEIMKYIRRYHPSEFKNYRMENLKNSGTSWKEIRVGGFNYGLINDMGNHGALFSALGKLKKIDFTVVSNKNVKAGDIIPLSNYYNYHHVKGFIPHRGLFFENGKYEVFGLPESETLKTVIKPKAK</sequence>
<gene>
    <name evidence="2" type="ORF">PGT21_009596</name>
</gene>
<evidence type="ECO:0000313" key="2">
    <source>
        <dbReference type="EMBL" id="KAA1103196.1"/>
    </source>
</evidence>
<name>A0A5B0PQP8_PUCGR</name>